<feature type="compositionally biased region" description="Basic residues" evidence="1">
    <location>
        <begin position="19"/>
        <end position="35"/>
    </location>
</feature>
<dbReference type="InterPro" id="IPR012337">
    <property type="entry name" value="RNaseH-like_sf"/>
</dbReference>
<keyword evidence="4" id="KW-1185">Reference proteome</keyword>
<feature type="domain" description="HAT C-terminal dimerisation" evidence="2">
    <location>
        <begin position="534"/>
        <end position="597"/>
    </location>
</feature>
<feature type="region of interest" description="Disordered" evidence="1">
    <location>
        <begin position="1"/>
        <end position="43"/>
    </location>
</feature>
<organism evidence="3 4">
    <name type="scientific">Anaeramoeba flamelloides</name>
    <dbReference type="NCBI Taxonomy" id="1746091"/>
    <lineage>
        <taxon>Eukaryota</taxon>
        <taxon>Metamonada</taxon>
        <taxon>Anaeramoebidae</taxon>
        <taxon>Anaeramoeba</taxon>
    </lineage>
</organism>
<dbReference type="InterPro" id="IPR008906">
    <property type="entry name" value="HATC_C_dom"/>
</dbReference>
<evidence type="ECO:0000313" key="4">
    <source>
        <dbReference type="Proteomes" id="UP001150062"/>
    </source>
</evidence>
<sequence length="602" mass="71217">MSKRRRIIVLPPKITTNKKLQKNSKSKSKRKRKKEKEKEKERKIKKEQVDKVLVSLKTVEKNLEREQFQHFLIKNNASNQPLLESGYYQVECTVCNSIMSGKCSVMKRHLTTTKHRRCSMLFSEDVELRQTLPQELVKIFFQCGINIHAGSKLLQQSEFLRLIRTHQNFPSENTLRKHVEVLVHNEKRILKTQLANIKFSLIFDETTISNSRPVIGIIASNYQNSFCLRVGNLINGEAKTIYNIINETLEFYSIKYNQILALISDGARACISVGQMFQHKKIQHVVCGAHTLALITSLLIKIFEKVNLLITNVNTFFSTGKQSSRKRRWIEKYQKLIPKPSLIRWGTWFKTCISVEKNRLNLIEFVQKELASDNRNNLLLLLKDPECIEQLRLINYFGLIMNNLIINIQKKIISKETISDWMNLKSRLFEMYSTMGSVYLLRIKREVNLISENSLFLLKSFFNQVYQRYYPRWLLTERIIRKQMFFTPFFIKQKLNNYNDFIPEIVKEKIIPFELTFQWNNFKHLIYNTIDFDNQSAIEFWTQNQLKFPELSKYILNELSIHPTSCEVERLFSLVKLIDSERRNRLSLKALESEVMTKYNNH</sequence>
<dbReference type="Pfam" id="PF05699">
    <property type="entry name" value="Dimer_Tnp_hAT"/>
    <property type="match status" value="1"/>
</dbReference>
<dbReference type="Proteomes" id="UP001150062">
    <property type="component" value="Unassembled WGS sequence"/>
</dbReference>
<dbReference type="EMBL" id="JAOAOG010000143">
    <property type="protein sequence ID" value="KAJ6245762.1"/>
    <property type="molecule type" value="Genomic_DNA"/>
</dbReference>
<accession>A0ABQ8YME0</accession>
<comment type="caution">
    <text evidence="3">The sequence shown here is derived from an EMBL/GenBank/DDBJ whole genome shotgun (WGS) entry which is preliminary data.</text>
</comment>
<reference evidence="3" key="1">
    <citation type="submission" date="2022-08" db="EMBL/GenBank/DDBJ databases">
        <title>Novel sulfate-reducing endosymbionts in the free-living metamonad Anaeramoeba.</title>
        <authorList>
            <person name="Jerlstrom-Hultqvist J."/>
            <person name="Cepicka I."/>
            <person name="Gallot-Lavallee L."/>
            <person name="Salas-Leiva D."/>
            <person name="Curtis B.A."/>
            <person name="Zahonova K."/>
            <person name="Pipaliya S."/>
            <person name="Dacks J."/>
            <person name="Roger A.J."/>
        </authorList>
    </citation>
    <scope>NUCLEOTIDE SEQUENCE</scope>
    <source>
        <strain evidence="3">Schooner1</strain>
    </source>
</reference>
<evidence type="ECO:0000259" key="2">
    <source>
        <dbReference type="Pfam" id="PF05699"/>
    </source>
</evidence>
<evidence type="ECO:0000313" key="3">
    <source>
        <dbReference type="EMBL" id="KAJ6245762.1"/>
    </source>
</evidence>
<name>A0ABQ8YME0_9EUKA</name>
<proteinExistence type="predicted"/>
<dbReference type="SUPFAM" id="SSF53098">
    <property type="entry name" value="Ribonuclease H-like"/>
    <property type="match status" value="1"/>
</dbReference>
<protein>
    <submittedName>
        <fullName evidence="3">Hat dimerization domain</fullName>
    </submittedName>
</protein>
<gene>
    <name evidence="3" type="ORF">M0813_20182</name>
</gene>
<evidence type="ECO:0000256" key="1">
    <source>
        <dbReference type="SAM" id="MobiDB-lite"/>
    </source>
</evidence>